<evidence type="ECO:0000256" key="8">
    <source>
        <dbReference type="RuleBase" id="RU003781"/>
    </source>
</evidence>
<keyword evidence="2 7" id="KW-0479">Metal-binding</keyword>
<dbReference type="PANTHER" id="PTHR11067:SF9">
    <property type="entry name" value="INOSINE TRIPHOSPHATE PYROPHOSPHATASE"/>
    <property type="match status" value="1"/>
</dbReference>
<feature type="binding site" evidence="7">
    <location>
        <begin position="162"/>
        <end position="165"/>
    </location>
    <ligand>
        <name>substrate</name>
    </ligand>
</feature>
<comment type="catalytic activity">
    <reaction evidence="7">
        <text>XTP + H2O = XMP + diphosphate + H(+)</text>
        <dbReference type="Rhea" id="RHEA:28610"/>
        <dbReference type="ChEBI" id="CHEBI:15377"/>
        <dbReference type="ChEBI" id="CHEBI:15378"/>
        <dbReference type="ChEBI" id="CHEBI:33019"/>
        <dbReference type="ChEBI" id="CHEBI:57464"/>
        <dbReference type="ChEBI" id="CHEBI:61314"/>
        <dbReference type="EC" id="3.6.1.66"/>
    </reaction>
</comment>
<keyword evidence="10" id="KW-1185">Reference proteome</keyword>
<dbReference type="CDD" id="cd00515">
    <property type="entry name" value="HAM1"/>
    <property type="match status" value="1"/>
</dbReference>
<dbReference type="NCBIfam" id="TIGR00042">
    <property type="entry name" value="RdgB/HAM1 family non-canonical purine NTP pyrophosphatase"/>
    <property type="match status" value="1"/>
</dbReference>
<dbReference type="EC" id="3.6.1.66" evidence="7"/>
<evidence type="ECO:0000256" key="2">
    <source>
        <dbReference type="ARBA" id="ARBA00022723"/>
    </source>
</evidence>
<dbReference type="Proteomes" id="UP001596138">
    <property type="component" value="Unassembled WGS sequence"/>
</dbReference>
<evidence type="ECO:0000256" key="7">
    <source>
        <dbReference type="HAMAP-Rule" id="MF_01405"/>
    </source>
</evidence>
<protein>
    <recommendedName>
        <fullName evidence="7">dITP/XTP pyrophosphatase</fullName>
        <ecNumber evidence="7">3.6.1.66</ecNumber>
    </recommendedName>
    <alternativeName>
        <fullName evidence="7">Non-canonical purine NTP pyrophosphatase</fullName>
    </alternativeName>
    <alternativeName>
        <fullName evidence="7">Non-standard purine NTP pyrophosphatase</fullName>
    </alternativeName>
    <alternativeName>
        <fullName evidence="7">Nucleoside-triphosphate diphosphatase</fullName>
    </alternativeName>
    <alternativeName>
        <fullName evidence="7">Nucleoside-triphosphate pyrophosphatase</fullName>
        <shortName evidence="7">NTPase</shortName>
    </alternativeName>
</protein>
<comment type="catalytic activity">
    <reaction evidence="7">
        <text>dITP + H2O = dIMP + diphosphate + H(+)</text>
        <dbReference type="Rhea" id="RHEA:28342"/>
        <dbReference type="ChEBI" id="CHEBI:15377"/>
        <dbReference type="ChEBI" id="CHEBI:15378"/>
        <dbReference type="ChEBI" id="CHEBI:33019"/>
        <dbReference type="ChEBI" id="CHEBI:61194"/>
        <dbReference type="ChEBI" id="CHEBI:61382"/>
        <dbReference type="EC" id="3.6.1.66"/>
    </reaction>
</comment>
<organism evidence="9 10">
    <name type="scientific">Longivirga aurantiaca</name>
    <dbReference type="NCBI Taxonomy" id="1837743"/>
    <lineage>
        <taxon>Bacteria</taxon>
        <taxon>Bacillati</taxon>
        <taxon>Actinomycetota</taxon>
        <taxon>Actinomycetes</taxon>
        <taxon>Sporichthyales</taxon>
        <taxon>Sporichthyaceae</taxon>
        <taxon>Longivirga</taxon>
    </lineage>
</organism>
<name>A0ABW1T3B3_9ACTN</name>
<accession>A0ABW1T3B3</accession>
<reference evidence="10" key="1">
    <citation type="journal article" date="2019" name="Int. J. Syst. Evol. Microbiol.">
        <title>The Global Catalogue of Microorganisms (GCM) 10K type strain sequencing project: providing services to taxonomists for standard genome sequencing and annotation.</title>
        <authorList>
            <consortium name="The Broad Institute Genomics Platform"/>
            <consortium name="The Broad Institute Genome Sequencing Center for Infectious Disease"/>
            <person name="Wu L."/>
            <person name="Ma J."/>
        </authorList>
    </citation>
    <scope>NUCLEOTIDE SEQUENCE [LARGE SCALE GENOMIC DNA]</scope>
    <source>
        <strain evidence="10">CGMCC 4.7317</strain>
    </source>
</reference>
<dbReference type="Gene3D" id="3.90.950.10">
    <property type="match status" value="1"/>
</dbReference>
<keyword evidence="6 7" id="KW-0546">Nucleotide metabolism</keyword>
<evidence type="ECO:0000256" key="6">
    <source>
        <dbReference type="ARBA" id="ARBA00023080"/>
    </source>
</evidence>
<comment type="similarity">
    <text evidence="1 7 8">Belongs to the HAM1 NTPase family.</text>
</comment>
<dbReference type="PANTHER" id="PTHR11067">
    <property type="entry name" value="INOSINE TRIPHOSPHATE PYROPHOSPHATASE/HAM1 PROTEIN"/>
    <property type="match status" value="1"/>
</dbReference>
<dbReference type="SUPFAM" id="SSF52972">
    <property type="entry name" value="ITPase-like"/>
    <property type="match status" value="1"/>
</dbReference>
<comment type="caution">
    <text evidence="9">The sequence shown here is derived from an EMBL/GenBank/DDBJ whole genome shotgun (WGS) entry which is preliminary data.</text>
</comment>
<evidence type="ECO:0000256" key="5">
    <source>
        <dbReference type="ARBA" id="ARBA00022842"/>
    </source>
</evidence>
<comment type="function">
    <text evidence="7">Pyrophosphatase that catalyzes the hydrolysis of nucleoside triphosphates to their monophosphate derivatives, with a high preference for the non-canonical purine nucleotides XTP (xanthosine triphosphate), dITP (deoxyinosine triphosphate) and ITP. Seems to function as a house-cleaning enzyme that removes non-canonical purine nucleotides from the nucleotide pool, thus preventing their incorporation into DNA/RNA and avoiding chromosomal lesions.</text>
</comment>
<feature type="active site" description="Proton acceptor" evidence="7">
    <location>
        <position position="75"/>
    </location>
</feature>
<dbReference type="InterPro" id="IPR020922">
    <property type="entry name" value="dITP/XTP_pyrophosphatase"/>
</dbReference>
<evidence type="ECO:0000313" key="9">
    <source>
        <dbReference type="EMBL" id="MFC6239203.1"/>
    </source>
</evidence>
<proteinExistence type="inferred from homology"/>
<evidence type="ECO:0000256" key="3">
    <source>
        <dbReference type="ARBA" id="ARBA00022741"/>
    </source>
</evidence>
<sequence length="211" mass="22223">MTSRVVLASRNAHKIEEMARILDEAGLHVEVVGIDAFPDGSVPEVPETESTFEGNALLKARAVCEATGAPAVADDSGLCVDALNGLPGILSARWSGGLVPGRSTDVGNLELVLAQLGDTPDDRLGAQFRCAVALVLPDGREATVDGEMRGHLVREPRGSNGFGYDPIFVPDGETRTSAELSNEEKDAISHRGNALRALVPVLRDLLPPSSH</sequence>
<evidence type="ECO:0000313" key="10">
    <source>
        <dbReference type="Proteomes" id="UP001596138"/>
    </source>
</evidence>
<feature type="binding site" evidence="7">
    <location>
        <begin position="9"/>
        <end position="14"/>
    </location>
    <ligand>
        <name>substrate</name>
    </ligand>
</feature>
<comment type="subunit">
    <text evidence="7">Homodimer.</text>
</comment>
<dbReference type="EMBL" id="JBHSTI010000008">
    <property type="protein sequence ID" value="MFC6239203.1"/>
    <property type="molecule type" value="Genomic_DNA"/>
</dbReference>
<evidence type="ECO:0000256" key="4">
    <source>
        <dbReference type="ARBA" id="ARBA00022801"/>
    </source>
</evidence>
<feature type="binding site" evidence="7">
    <location>
        <position position="185"/>
    </location>
    <ligand>
        <name>substrate</name>
    </ligand>
</feature>
<comment type="catalytic activity">
    <reaction evidence="7">
        <text>ITP + H2O = IMP + diphosphate + H(+)</text>
        <dbReference type="Rhea" id="RHEA:29399"/>
        <dbReference type="ChEBI" id="CHEBI:15377"/>
        <dbReference type="ChEBI" id="CHEBI:15378"/>
        <dbReference type="ChEBI" id="CHEBI:33019"/>
        <dbReference type="ChEBI" id="CHEBI:58053"/>
        <dbReference type="ChEBI" id="CHEBI:61402"/>
        <dbReference type="EC" id="3.6.1.66"/>
    </reaction>
</comment>
<feature type="binding site" evidence="7">
    <location>
        <begin position="190"/>
        <end position="191"/>
    </location>
    <ligand>
        <name>substrate</name>
    </ligand>
</feature>
<keyword evidence="4 7" id="KW-0378">Hydrolase</keyword>
<comment type="caution">
    <text evidence="7">Lacks conserved residue(s) required for the propagation of feature annotation.</text>
</comment>
<gene>
    <name evidence="9" type="primary">rdgB</name>
    <name evidence="9" type="ORF">ACFQGU_15085</name>
</gene>
<comment type="cofactor">
    <cofactor evidence="7">
        <name>Mg(2+)</name>
        <dbReference type="ChEBI" id="CHEBI:18420"/>
    </cofactor>
    <text evidence="7">Binds 1 Mg(2+) ion per subunit.</text>
</comment>
<dbReference type="GO" id="GO:0036220">
    <property type="term" value="F:ITP diphosphatase activity"/>
    <property type="evidence" value="ECO:0007669"/>
    <property type="project" value="UniProtKB-EC"/>
</dbReference>
<dbReference type="Pfam" id="PF01725">
    <property type="entry name" value="Ham1p_like"/>
    <property type="match status" value="1"/>
</dbReference>
<dbReference type="InterPro" id="IPR002637">
    <property type="entry name" value="RdgB/HAM1"/>
</dbReference>
<feature type="binding site" evidence="7">
    <location>
        <position position="76"/>
    </location>
    <ligand>
        <name>substrate</name>
    </ligand>
</feature>
<keyword evidence="3 7" id="KW-0547">Nucleotide-binding</keyword>
<keyword evidence="5 7" id="KW-0460">Magnesium</keyword>
<dbReference type="RefSeq" id="WP_386768069.1">
    <property type="nucleotide sequence ID" value="NZ_JBHSTI010000008.1"/>
</dbReference>
<feature type="binding site" evidence="7">
    <location>
        <position position="75"/>
    </location>
    <ligand>
        <name>Mg(2+)</name>
        <dbReference type="ChEBI" id="CHEBI:18420"/>
    </ligand>
</feature>
<dbReference type="HAMAP" id="MF_01405">
    <property type="entry name" value="Non_canon_purine_NTPase"/>
    <property type="match status" value="1"/>
</dbReference>
<evidence type="ECO:0000256" key="1">
    <source>
        <dbReference type="ARBA" id="ARBA00008023"/>
    </source>
</evidence>
<dbReference type="InterPro" id="IPR029001">
    <property type="entry name" value="ITPase-like_fam"/>
</dbReference>